<dbReference type="InterPro" id="IPR038460">
    <property type="entry name" value="AcetylCoA_hyd_C_sf"/>
</dbReference>
<evidence type="ECO:0000313" key="6">
    <source>
        <dbReference type="Proteomes" id="UP000265798"/>
    </source>
</evidence>
<evidence type="ECO:0000313" key="5">
    <source>
        <dbReference type="EMBL" id="RHX89196.1"/>
    </source>
</evidence>
<dbReference type="SUPFAM" id="SSF100950">
    <property type="entry name" value="NagB/RpiA/CoA transferase-like"/>
    <property type="match status" value="2"/>
</dbReference>
<accession>A0A396Z676</accession>
<dbReference type="PANTHER" id="PTHR21432:SF20">
    <property type="entry name" value="ACETYL-COA HYDROLASE"/>
    <property type="match status" value="1"/>
</dbReference>
<dbReference type="Gene3D" id="3.40.1080.20">
    <property type="entry name" value="Acetyl-CoA hydrolase/transferase C-terminal domain"/>
    <property type="match status" value="1"/>
</dbReference>
<protein>
    <submittedName>
        <fullName evidence="5">4-hydroxybutyrate CoA-transferase</fullName>
    </submittedName>
</protein>
<dbReference type="Pfam" id="PF02550">
    <property type="entry name" value="AcetylCoA_hydro"/>
    <property type="match status" value="1"/>
</dbReference>
<gene>
    <name evidence="5" type="ORF">DLM75_15225</name>
</gene>
<name>A0A396Z676_9LEPT</name>
<evidence type="ECO:0000259" key="3">
    <source>
        <dbReference type="Pfam" id="PF02550"/>
    </source>
</evidence>
<dbReference type="InterPro" id="IPR003702">
    <property type="entry name" value="ActCoA_hydro_N"/>
</dbReference>
<dbReference type="Gene3D" id="3.40.1080.10">
    <property type="entry name" value="Glutaconate Coenzyme A-transferase"/>
    <property type="match status" value="1"/>
</dbReference>
<dbReference type="RefSeq" id="WP_118969359.1">
    <property type="nucleotide sequence ID" value="NZ_QHCT01000004.1"/>
</dbReference>
<dbReference type="Pfam" id="PF13336">
    <property type="entry name" value="AcetylCoA_hyd_C"/>
    <property type="match status" value="1"/>
</dbReference>
<dbReference type="EMBL" id="QHCT01000004">
    <property type="protein sequence ID" value="RHX89196.1"/>
    <property type="molecule type" value="Genomic_DNA"/>
</dbReference>
<dbReference type="InterPro" id="IPR046433">
    <property type="entry name" value="ActCoA_hydro"/>
</dbReference>
<comment type="caution">
    <text evidence="5">The sequence shown here is derived from an EMBL/GenBank/DDBJ whole genome shotgun (WGS) entry which is preliminary data.</text>
</comment>
<reference evidence="6" key="1">
    <citation type="submission" date="2018-05" db="EMBL/GenBank/DDBJ databases">
        <title>Leptospira yasudae sp. nov. and Leptospira stimsonii sp. nov., two pathogenic species of the genus Leptospira isolated from environmental sources.</title>
        <authorList>
            <person name="Casanovas-Massana A."/>
            <person name="Hamond C."/>
            <person name="Santos L.A."/>
            <person name="Hacker K.P."/>
            <person name="Balassiano I."/>
            <person name="Medeiros M.A."/>
            <person name="Reis M.G."/>
            <person name="Ko A.I."/>
            <person name="Wunder E.A."/>
        </authorList>
    </citation>
    <scope>NUCLEOTIDE SEQUENCE [LARGE SCALE GENOMIC DNA]</scope>
    <source>
        <strain evidence="6">Yale</strain>
    </source>
</reference>
<dbReference type="InterPro" id="IPR026888">
    <property type="entry name" value="AcetylCoA_hyd_C"/>
</dbReference>
<dbReference type="Gene3D" id="3.30.750.70">
    <property type="entry name" value="4-hydroxybutyrate coenzyme like domains"/>
    <property type="match status" value="1"/>
</dbReference>
<organism evidence="5 6">
    <name type="scientific">Leptospira stimsonii</name>
    <dbReference type="NCBI Taxonomy" id="2202203"/>
    <lineage>
        <taxon>Bacteria</taxon>
        <taxon>Pseudomonadati</taxon>
        <taxon>Spirochaetota</taxon>
        <taxon>Spirochaetia</taxon>
        <taxon>Leptospirales</taxon>
        <taxon>Leptospiraceae</taxon>
        <taxon>Leptospira</taxon>
    </lineage>
</organism>
<evidence type="ECO:0000256" key="2">
    <source>
        <dbReference type="ARBA" id="ARBA00022679"/>
    </source>
</evidence>
<dbReference type="AlphaFoldDB" id="A0A396Z676"/>
<dbReference type="OrthoDB" id="9801795at2"/>
<feature type="domain" description="Acetyl-CoA hydrolase/transferase N-terminal" evidence="3">
    <location>
        <begin position="10"/>
        <end position="174"/>
    </location>
</feature>
<proteinExistence type="inferred from homology"/>
<dbReference type="GO" id="GO:0006083">
    <property type="term" value="P:acetate metabolic process"/>
    <property type="evidence" value="ECO:0007669"/>
    <property type="project" value="InterPro"/>
</dbReference>
<feature type="domain" description="Acetyl-CoA hydrolase/transferase C-terminal" evidence="4">
    <location>
        <begin position="266"/>
        <end position="418"/>
    </location>
</feature>
<evidence type="ECO:0000256" key="1">
    <source>
        <dbReference type="ARBA" id="ARBA00009632"/>
    </source>
</evidence>
<dbReference type="Proteomes" id="UP000265798">
    <property type="component" value="Unassembled WGS sequence"/>
</dbReference>
<keyword evidence="2 5" id="KW-0808">Transferase</keyword>
<evidence type="ECO:0000259" key="4">
    <source>
        <dbReference type="Pfam" id="PF13336"/>
    </source>
</evidence>
<dbReference type="InterPro" id="IPR037171">
    <property type="entry name" value="NagB/RpiA_transferase-like"/>
</dbReference>
<comment type="similarity">
    <text evidence="1">Belongs to the acetyl-CoA hydrolase/transferase family.</text>
</comment>
<dbReference type="PANTHER" id="PTHR21432">
    <property type="entry name" value="ACETYL-COA HYDROLASE-RELATED"/>
    <property type="match status" value="1"/>
</dbReference>
<sequence length="425" mass="46012">MKVKFISANSALSSVQSGQRVFVHSVAASPRLLIEALTARAQELTNVEMIHLHTEGDAPYAEPGMEGHFFVNSLFVCANTRKAVEEGRADYIPMFLSECPLLFRNKILPLDVALVQVSPPDKHGFCSLGVSIDISKAAVETAKVVIAQVNENMPRTHGDGIVHIDQIHSFVEGNLPLHEHKSAPLTAIEIAIGKNVASLVEDGATLQMGIGAIPDAVLTCLTSHKDLGIHTEMFSDGVMDLVQKGIITGIHKKKHPGKIVSGFVMGTKKLYDFIDDNPQVAMLDIGYINDPHVIRKNPKVTAINSAVEVDLTGQVCADTIGTRQFSGVGGQMDFIRGASLSEGGKPIIALPSVTAKGESRIVSLLKPGADVVTTRAHVHYIVTEYGIANLYGKNLRQRAKALIGIAHPDHRERLEKEARERFKIL</sequence>
<dbReference type="GO" id="GO:0008775">
    <property type="term" value="F:acetate CoA-transferase activity"/>
    <property type="evidence" value="ECO:0007669"/>
    <property type="project" value="InterPro"/>
</dbReference>